<dbReference type="GO" id="GO:0004252">
    <property type="term" value="F:serine-type endopeptidase activity"/>
    <property type="evidence" value="ECO:0007669"/>
    <property type="project" value="InterPro"/>
</dbReference>
<dbReference type="Pfam" id="PF00089">
    <property type="entry name" value="Trypsin"/>
    <property type="match status" value="1"/>
</dbReference>
<keyword evidence="1" id="KW-1015">Disulfide bond</keyword>
<feature type="domain" description="Peptidase S1" evidence="2">
    <location>
        <begin position="1"/>
        <end position="250"/>
    </location>
</feature>
<reference evidence="3" key="1">
    <citation type="submission" date="2020-11" db="EMBL/GenBank/DDBJ databases">
        <title>Chlorella ohadii genome sequencing and assembly.</title>
        <authorList>
            <person name="Murik O."/>
            <person name="Treves H."/>
            <person name="Kedem I."/>
            <person name="Shotland Y."/>
            <person name="Kaplan A."/>
        </authorList>
    </citation>
    <scope>NUCLEOTIDE SEQUENCE</scope>
    <source>
        <strain evidence="3">1</strain>
    </source>
</reference>
<dbReference type="GO" id="GO:0006508">
    <property type="term" value="P:proteolysis"/>
    <property type="evidence" value="ECO:0007669"/>
    <property type="project" value="InterPro"/>
</dbReference>
<dbReference type="SMART" id="SM00020">
    <property type="entry name" value="Tryp_SPc"/>
    <property type="match status" value="1"/>
</dbReference>
<dbReference type="PANTHER" id="PTHR24276:SF96">
    <property type="entry name" value="PEPTIDASE S1 DOMAIN-CONTAINING PROTEIN"/>
    <property type="match status" value="1"/>
</dbReference>
<proteinExistence type="predicted"/>
<dbReference type="Proteomes" id="UP001205105">
    <property type="component" value="Unassembled WGS sequence"/>
</dbReference>
<dbReference type="InterPro" id="IPR009003">
    <property type="entry name" value="Peptidase_S1_PA"/>
</dbReference>
<dbReference type="EMBL" id="JADXDR010000076">
    <property type="protein sequence ID" value="KAI7840675.1"/>
    <property type="molecule type" value="Genomic_DNA"/>
</dbReference>
<evidence type="ECO:0000256" key="1">
    <source>
        <dbReference type="ARBA" id="ARBA00023157"/>
    </source>
</evidence>
<dbReference type="Gene3D" id="2.40.10.10">
    <property type="entry name" value="Trypsin-like serine proteases"/>
    <property type="match status" value="1"/>
</dbReference>
<dbReference type="SUPFAM" id="SSF57184">
    <property type="entry name" value="Growth factor receptor domain"/>
    <property type="match status" value="1"/>
</dbReference>
<keyword evidence="4" id="KW-1185">Reference proteome</keyword>
<dbReference type="InterPro" id="IPR050430">
    <property type="entry name" value="Peptidase_S1"/>
</dbReference>
<dbReference type="PROSITE" id="PS50240">
    <property type="entry name" value="TRYPSIN_DOM"/>
    <property type="match status" value="1"/>
</dbReference>
<dbReference type="PANTHER" id="PTHR24276">
    <property type="entry name" value="POLYSERASE-RELATED"/>
    <property type="match status" value="1"/>
</dbReference>
<dbReference type="InterPro" id="IPR043504">
    <property type="entry name" value="Peptidase_S1_PA_chymotrypsin"/>
</dbReference>
<evidence type="ECO:0000313" key="4">
    <source>
        <dbReference type="Proteomes" id="UP001205105"/>
    </source>
</evidence>
<dbReference type="AlphaFoldDB" id="A0AAD5DRL6"/>
<protein>
    <recommendedName>
        <fullName evidence="2">Peptidase S1 domain-containing protein</fullName>
    </recommendedName>
</protein>
<accession>A0AAD5DRL6</accession>
<name>A0AAD5DRL6_9CHLO</name>
<comment type="caution">
    <text evidence="3">The sequence shown here is derived from an EMBL/GenBank/DDBJ whole genome shotgun (WGS) entry which is preliminary data.</text>
</comment>
<sequence length="381" mass="41181">MLISQTHVLTAAHCVFNAADNVIQPPEYVAIGIRSLTDKPNVDFDLAEVTRTVVHPRYLPGPGSRYVGRGYDIAILQLDPKTVSGRNELVALPTYVPKPRNPVPAGTHLQVIGLGDLGNGTVTPVLQRTALVLERLETCNEAWAADPDRGDFLEASMICAGAPRTNKFTDSCRGDSGEACFACFACWMVFADNQHTAAVPWTAGRPYDTVIGLVSFGPNCDVLYNKTRYTPPGVYTNVAQLRRWVDANLACLNKGDICPWGGTCFDNPADGCASCGQNPSGCGSCAVPGYVVDANGGQCRPKDCRDAVKECIACSQRRPFQCTACSYGYKVANNQCVLKNCLDYDRGCRQCDLVNPLVCTACKQYHVLDPATGQCVRVPHM</sequence>
<dbReference type="SUPFAM" id="SSF50494">
    <property type="entry name" value="Trypsin-like serine proteases"/>
    <property type="match status" value="1"/>
</dbReference>
<dbReference type="InterPro" id="IPR001254">
    <property type="entry name" value="Trypsin_dom"/>
</dbReference>
<dbReference type="PROSITE" id="PS00134">
    <property type="entry name" value="TRYPSIN_HIS"/>
    <property type="match status" value="1"/>
</dbReference>
<organism evidence="3 4">
    <name type="scientific">Chlorella ohadii</name>
    <dbReference type="NCBI Taxonomy" id="2649997"/>
    <lineage>
        <taxon>Eukaryota</taxon>
        <taxon>Viridiplantae</taxon>
        <taxon>Chlorophyta</taxon>
        <taxon>core chlorophytes</taxon>
        <taxon>Trebouxiophyceae</taxon>
        <taxon>Chlorellales</taxon>
        <taxon>Chlorellaceae</taxon>
        <taxon>Chlorella clade</taxon>
        <taxon>Chlorella</taxon>
    </lineage>
</organism>
<gene>
    <name evidence="3" type="ORF">COHA_005597</name>
</gene>
<evidence type="ECO:0000259" key="2">
    <source>
        <dbReference type="PROSITE" id="PS50240"/>
    </source>
</evidence>
<evidence type="ECO:0000313" key="3">
    <source>
        <dbReference type="EMBL" id="KAI7840675.1"/>
    </source>
</evidence>
<dbReference type="InterPro" id="IPR018114">
    <property type="entry name" value="TRYPSIN_HIS"/>
</dbReference>
<dbReference type="InterPro" id="IPR009030">
    <property type="entry name" value="Growth_fac_rcpt_cys_sf"/>
</dbReference>